<dbReference type="Proteomes" id="UP000789759">
    <property type="component" value="Unassembled WGS sequence"/>
</dbReference>
<protein>
    <submittedName>
        <fullName evidence="1">16007_t:CDS:1</fullName>
    </submittedName>
</protein>
<feature type="non-terminal residue" evidence="1">
    <location>
        <position position="1"/>
    </location>
</feature>
<organism evidence="1 2">
    <name type="scientific">Cetraspora pellucida</name>
    <dbReference type="NCBI Taxonomy" id="1433469"/>
    <lineage>
        <taxon>Eukaryota</taxon>
        <taxon>Fungi</taxon>
        <taxon>Fungi incertae sedis</taxon>
        <taxon>Mucoromycota</taxon>
        <taxon>Glomeromycotina</taxon>
        <taxon>Glomeromycetes</taxon>
        <taxon>Diversisporales</taxon>
        <taxon>Gigasporaceae</taxon>
        <taxon>Cetraspora</taxon>
    </lineage>
</organism>
<accession>A0A9N9P2Z7</accession>
<evidence type="ECO:0000313" key="1">
    <source>
        <dbReference type="EMBL" id="CAG8798175.1"/>
    </source>
</evidence>
<reference evidence="1" key="1">
    <citation type="submission" date="2021-06" db="EMBL/GenBank/DDBJ databases">
        <authorList>
            <person name="Kallberg Y."/>
            <person name="Tangrot J."/>
            <person name="Rosling A."/>
        </authorList>
    </citation>
    <scope>NUCLEOTIDE SEQUENCE</scope>
    <source>
        <strain evidence="1">FL966</strain>
    </source>
</reference>
<evidence type="ECO:0000313" key="2">
    <source>
        <dbReference type="Proteomes" id="UP000789759"/>
    </source>
</evidence>
<dbReference type="AlphaFoldDB" id="A0A9N9P2Z7"/>
<comment type="caution">
    <text evidence="1">The sequence shown here is derived from an EMBL/GenBank/DDBJ whole genome shotgun (WGS) entry which is preliminary data.</text>
</comment>
<proteinExistence type="predicted"/>
<sequence>NMTNIDETKFNLHLSLSRRQAYYGQLAIHTVVNNKAKILQLLLQ</sequence>
<dbReference type="EMBL" id="CAJVQA010029958">
    <property type="protein sequence ID" value="CAG8798175.1"/>
    <property type="molecule type" value="Genomic_DNA"/>
</dbReference>
<gene>
    <name evidence="1" type="ORF">CPELLU_LOCUS17502</name>
</gene>
<keyword evidence="2" id="KW-1185">Reference proteome</keyword>
<name>A0A9N9P2Z7_9GLOM</name>